<gene>
    <name evidence="1" type="ORF">NCTC11179_00938</name>
</gene>
<evidence type="ECO:0000313" key="1">
    <source>
        <dbReference type="EMBL" id="STZ27403.1"/>
    </source>
</evidence>
<dbReference type="Proteomes" id="UP000255024">
    <property type="component" value="Unassembled WGS sequence"/>
</dbReference>
<reference evidence="1 2" key="1">
    <citation type="submission" date="2018-06" db="EMBL/GenBank/DDBJ databases">
        <authorList>
            <consortium name="Pathogen Informatics"/>
            <person name="Doyle S."/>
        </authorList>
    </citation>
    <scope>NUCLEOTIDE SEQUENCE [LARGE SCALE GENOMIC DNA]</scope>
    <source>
        <strain evidence="1 2">NCTC11179</strain>
    </source>
</reference>
<protein>
    <submittedName>
        <fullName evidence="1">Uncharacterized protein</fullName>
    </submittedName>
</protein>
<dbReference type="AlphaFoldDB" id="A0A378RK14"/>
<proteinExistence type="predicted"/>
<name>A0A378RK14_MYROD</name>
<evidence type="ECO:0000313" key="2">
    <source>
        <dbReference type="Proteomes" id="UP000255024"/>
    </source>
</evidence>
<organism evidence="1 2">
    <name type="scientific">Myroides odoratus</name>
    <name type="common">Flavobacterium odoratum</name>
    <dbReference type="NCBI Taxonomy" id="256"/>
    <lineage>
        <taxon>Bacteria</taxon>
        <taxon>Pseudomonadati</taxon>
        <taxon>Bacteroidota</taxon>
        <taxon>Flavobacteriia</taxon>
        <taxon>Flavobacteriales</taxon>
        <taxon>Flavobacteriaceae</taxon>
        <taxon>Myroides</taxon>
    </lineage>
</organism>
<keyword evidence="2" id="KW-1185">Reference proteome</keyword>
<accession>A0A378RK14</accession>
<sequence length="195" mass="22873">MFTEKDNVYWKAFSDTIQAEFVERQYWYSPKAIYTYKGFSIVFDNYYFTSTVGTRSYESFITRVYCKFNYPQSLKIRIEKASFLNRLINIFTGNLYRTLDAEFDRHYHVHATNPNTCVFLSPAIRRSLLDLNVEGLFIDTQDAIWGDPLLGSQYEVAIYVESTRLEEHELIALKTLFEAIIDSLCAKFYITEALA</sequence>
<dbReference type="RefSeq" id="WP_115090342.1">
    <property type="nucleotide sequence ID" value="NZ_CP068107.1"/>
</dbReference>
<dbReference type="EMBL" id="UGQL01000001">
    <property type="protein sequence ID" value="STZ27403.1"/>
    <property type="molecule type" value="Genomic_DNA"/>
</dbReference>